<evidence type="ECO:0000313" key="11">
    <source>
        <dbReference type="EMBL" id="KAK7904671.1"/>
    </source>
</evidence>
<evidence type="ECO:0000256" key="3">
    <source>
        <dbReference type="ARBA" id="ARBA00022729"/>
    </source>
</evidence>
<feature type="transmembrane region" description="Helical" evidence="8">
    <location>
        <begin position="257"/>
        <end position="281"/>
    </location>
</feature>
<dbReference type="InterPro" id="IPR013783">
    <property type="entry name" value="Ig-like_fold"/>
</dbReference>
<dbReference type="CDD" id="cd00099">
    <property type="entry name" value="IgV"/>
    <property type="match status" value="1"/>
</dbReference>
<reference evidence="12" key="1">
    <citation type="submission" date="2024-04" db="EMBL/GenBank/DDBJ databases">
        <title>Salinicola lusitanus LLJ914,a marine bacterium isolated from the Okinawa Trough.</title>
        <authorList>
            <person name="Li J."/>
        </authorList>
    </citation>
    <scope>NUCLEOTIDE SEQUENCE [LARGE SCALE GENOMIC DNA]</scope>
</reference>
<comment type="caution">
    <text evidence="11">The sequence shown here is derived from an EMBL/GenBank/DDBJ whole genome shotgun (WGS) entry which is preliminary data.</text>
</comment>
<dbReference type="PANTHER" id="PTHR19433">
    <property type="entry name" value="T-CELL RECEPTOR ALPHA CHAIN V REGION-RELATED"/>
    <property type="match status" value="1"/>
</dbReference>
<keyword evidence="2" id="KW-1003">Cell membrane</keyword>
<keyword evidence="8" id="KW-1133">Transmembrane helix</keyword>
<dbReference type="AlphaFoldDB" id="A0AAW0NUU5"/>
<dbReference type="InterPro" id="IPR003599">
    <property type="entry name" value="Ig_sub"/>
</dbReference>
<comment type="subcellular location">
    <subcellularLocation>
        <location evidence="1">Cell membrane</location>
    </subcellularLocation>
</comment>
<keyword evidence="6" id="KW-1015">Disulfide bond</keyword>
<proteinExistence type="predicted"/>
<dbReference type="SUPFAM" id="SSF48726">
    <property type="entry name" value="Immunoglobulin"/>
    <property type="match status" value="2"/>
</dbReference>
<evidence type="ECO:0000256" key="5">
    <source>
        <dbReference type="ARBA" id="ARBA00023136"/>
    </source>
</evidence>
<dbReference type="GO" id="GO:0009617">
    <property type="term" value="P:response to bacterium"/>
    <property type="evidence" value="ECO:0007669"/>
    <property type="project" value="TreeGrafter"/>
</dbReference>
<dbReference type="InterPro" id="IPR036179">
    <property type="entry name" value="Ig-like_dom_sf"/>
</dbReference>
<keyword evidence="7" id="KW-0325">Glycoprotein</keyword>
<protein>
    <recommendedName>
        <fullName evidence="10">Ig-like domain-containing protein</fullName>
    </recommendedName>
</protein>
<organism evidence="11 12">
    <name type="scientific">Mugilogobius chulae</name>
    <name type="common">yellowstripe goby</name>
    <dbReference type="NCBI Taxonomy" id="88201"/>
    <lineage>
        <taxon>Eukaryota</taxon>
        <taxon>Metazoa</taxon>
        <taxon>Chordata</taxon>
        <taxon>Craniata</taxon>
        <taxon>Vertebrata</taxon>
        <taxon>Euteleostomi</taxon>
        <taxon>Actinopterygii</taxon>
        <taxon>Neopterygii</taxon>
        <taxon>Teleostei</taxon>
        <taxon>Neoteleostei</taxon>
        <taxon>Acanthomorphata</taxon>
        <taxon>Gobiaria</taxon>
        <taxon>Gobiiformes</taxon>
        <taxon>Gobioidei</taxon>
        <taxon>Gobiidae</taxon>
        <taxon>Gobionellinae</taxon>
        <taxon>Mugilogobius</taxon>
    </lineage>
</organism>
<evidence type="ECO:0000313" key="12">
    <source>
        <dbReference type="Proteomes" id="UP001460270"/>
    </source>
</evidence>
<dbReference type="SMART" id="SM00406">
    <property type="entry name" value="IGv"/>
    <property type="match status" value="2"/>
</dbReference>
<keyword evidence="8" id="KW-0812">Transmembrane</keyword>
<feature type="chain" id="PRO_5043721205" description="Ig-like domain-containing protein" evidence="9">
    <location>
        <begin position="26"/>
        <end position="338"/>
    </location>
</feature>
<dbReference type="PROSITE" id="PS50835">
    <property type="entry name" value="IG_LIKE"/>
    <property type="match status" value="2"/>
</dbReference>
<feature type="signal peptide" evidence="9">
    <location>
        <begin position="1"/>
        <end position="25"/>
    </location>
</feature>
<dbReference type="Proteomes" id="UP001460270">
    <property type="component" value="Unassembled WGS sequence"/>
</dbReference>
<accession>A0AAW0NUU5</accession>
<feature type="domain" description="Ig-like" evidence="10">
    <location>
        <begin position="20"/>
        <end position="116"/>
    </location>
</feature>
<keyword evidence="3 9" id="KW-0732">Signal</keyword>
<feature type="domain" description="Ig-like" evidence="10">
    <location>
        <begin position="156"/>
        <end position="254"/>
    </location>
</feature>
<sequence length="338" mass="38113">MRWPTLALCSSVLWLLARLPTSTSAGSSIFKVAKIGDNVTMECFFGSGSVAVMFYWYKQVLGQKPIVISRFYKHDKNSTFIGDFQKDPRLSLINQQYQNHLTISNLRLTDSASYYCISGYAYMYKFEESVMLVVTSEDFNVETQTNRKIDERVKLGSDVVVQCLVNLKDCDGQREVYWFRAAENENAEVIFRHGRGSEEDKCVNNGKGKTNTCVYNLYINNVRPEQTGTYYCAVAACGQVQFGDGTTVQLEEVQIPVLVYVLSGALAFTVLLAVLLCVSALRMIRTTRTRSASVTSGSQSASDEVHYASVRPKQCVRSRVQTQRDDTWSECVYSEVRQ</sequence>
<dbReference type="InterPro" id="IPR007110">
    <property type="entry name" value="Ig-like_dom"/>
</dbReference>
<evidence type="ECO:0000256" key="7">
    <source>
        <dbReference type="ARBA" id="ARBA00023180"/>
    </source>
</evidence>
<dbReference type="EMBL" id="JBBPFD010000012">
    <property type="protein sequence ID" value="KAK7904671.1"/>
    <property type="molecule type" value="Genomic_DNA"/>
</dbReference>
<dbReference type="PANTHER" id="PTHR19433:SF127">
    <property type="entry name" value="NITR9"/>
    <property type="match status" value="1"/>
</dbReference>
<keyword evidence="5 8" id="KW-0472">Membrane</keyword>
<dbReference type="GO" id="GO:0005886">
    <property type="term" value="C:plasma membrane"/>
    <property type="evidence" value="ECO:0007669"/>
    <property type="project" value="UniProtKB-SubCell"/>
</dbReference>
<dbReference type="SMART" id="SM00409">
    <property type="entry name" value="IG"/>
    <property type="match status" value="2"/>
</dbReference>
<keyword evidence="4" id="KW-0391">Immunity</keyword>
<evidence type="ECO:0000259" key="10">
    <source>
        <dbReference type="PROSITE" id="PS50835"/>
    </source>
</evidence>
<evidence type="ECO:0000256" key="2">
    <source>
        <dbReference type="ARBA" id="ARBA00022475"/>
    </source>
</evidence>
<evidence type="ECO:0000256" key="1">
    <source>
        <dbReference type="ARBA" id="ARBA00004236"/>
    </source>
</evidence>
<evidence type="ECO:0000256" key="4">
    <source>
        <dbReference type="ARBA" id="ARBA00022859"/>
    </source>
</evidence>
<gene>
    <name evidence="11" type="ORF">WMY93_017278</name>
</gene>
<evidence type="ECO:0000256" key="6">
    <source>
        <dbReference type="ARBA" id="ARBA00023157"/>
    </source>
</evidence>
<keyword evidence="12" id="KW-1185">Reference proteome</keyword>
<dbReference type="InterPro" id="IPR052051">
    <property type="entry name" value="TCR_complex_component"/>
</dbReference>
<dbReference type="InterPro" id="IPR013106">
    <property type="entry name" value="Ig_V-set"/>
</dbReference>
<name>A0AAW0NUU5_9GOBI</name>
<evidence type="ECO:0000256" key="8">
    <source>
        <dbReference type="SAM" id="Phobius"/>
    </source>
</evidence>
<dbReference type="Pfam" id="PF07686">
    <property type="entry name" value="V-set"/>
    <property type="match status" value="2"/>
</dbReference>
<dbReference type="GO" id="GO:0002376">
    <property type="term" value="P:immune system process"/>
    <property type="evidence" value="ECO:0007669"/>
    <property type="project" value="UniProtKB-KW"/>
</dbReference>
<dbReference type="Gene3D" id="2.60.40.10">
    <property type="entry name" value="Immunoglobulins"/>
    <property type="match status" value="2"/>
</dbReference>
<evidence type="ECO:0000256" key="9">
    <source>
        <dbReference type="SAM" id="SignalP"/>
    </source>
</evidence>